<organism evidence="6 7">
    <name type="scientific">Hominifimenecus microfluidus</name>
    <dbReference type="NCBI Taxonomy" id="2885348"/>
    <lineage>
        <taxon>Bacteria</taxon>
        <taxon>Bacillati</taxon>
        <taxon>Bacillota</taxon>
        <taxon>Clostridia</taxon>
        <taxon>Lachnospirales</taxon>
        <taxon>Lachnospiraceae</taxon>
        <taxon>Hominifimenecus</taxon>
    </lineage>
</organism>
<evidence type="ECO:0000259" key="5">
    <source>
        <dbReference type="SMART" id="SM00849"/>
    </source>
</evidence>
<dbReference type="Proteomes" id="UP001198182">
    <property type="component" value="Unassembled WGS sequence"/>
</dbReference>
<comment type="cofactor">
    <cofactor evidence="1">
        <name>Zn(2+)</name>
        <dbReference type="ChEBI" id="CHEBI:29105"/>
    </cofactor>
</comment>
<dbReference type="InterPro" id="IPR051453">
    <property type="entry name" value="MBL_Glyoxalase_II"/>
</dbReference>
<dbReference type="PANTHER" id="PTHR46233">
    <property type="entry name" value="HYDROXYACYLGLUTATHIONE HYDROLASE GLOC"/>
    <property type="match status" value="1"/>
</dbReference>
<keyword evidence="2" id="KW-0479">Metal-binding</keyword>
<proteinExistence type="predicted"/>
<keyword evidence="4" id="KW-0862">Zinc</keyword>
<evidence type="ECO:0000256" key="3">
    <source>
        <dbReference type="ARBA" id="ARBA00022801"/>
    </source>
</evidence>
<evidence type="ECO:0000256" key="1">
    <source>
        <dbReference type="ARBA" id="ARBA00001947"/>
    </source>
</evidence>
<evidence type="ECO:0000313" key="7">
    <source>
        <dbReference type="Proteomes" id="UP001198182"/>
    </source>
</evidence>
<comment type="caution">
    <text evidence="6">The sequence shown here is derived from an EMBL/GenBank/DDBJ whole genome shotgun (WGS) entry which is preliminary data.</text>
</comment>
<dbReference type="AlphaFoldDB" id="A0AAE3E997"/>
<dbReference type="Gene3D" id="3.60.15.10">
    <property type="entry name" value="Ribonuclease Z/Hydroxyacylglutathione hydrolase-like"/>
    <property type="match status" value="1"/>
</dbReference>
<dbReference type="InterPro" id="IPR036866">
    <property type="entry name" value="RibonucZ/Hydroxyglut_hydro"/>
</dbReference>
<dbReference type="Pfam" id="PF00753">
    <property type="entry name" value="Lactamase_B"/>
    <property type="match status" value="1"/>
</dbReference>
<evidence type="ECO:0000313" key="6">
    <source>
        <dbReference type="EMBL" id="MCC2229816.1"/>
    </source>
</evidence>
<dbReference type="PANTHER" id="PTHR46233:SF3">
    <property type="entry name" value="HYDROXYACYLGLUTATHIONE HYDROLASE GLOC"/>
    <property type="match status" value="1"/>
</dbReference>
<dbReference type="SMART" id="SM00849">
    <property type="entry name" value="Lactamase_B"/>
    <property type="match status" value="1"/>
</dbReference>
<dbReference type="InterPro" id="IPR001279">
    <property type="entry name" value="Metallo-B-lactamas"/>
</dbReference>
<keyword evidence="3" id="KW-0378">Hydrolase</keyword>
<dbReference type="GO" id="GO:0046872">
    <property type="term" value="F:metal ion binding"/>
    <property type="evidence" value="ECO:0007669"/>
    <property type="project" value="UniProtKB-KW"/>
</dbReference>
<evidence type="ECO:0000256" key="2">
    <source>
        <dbReference type="ARBA" id="ARBA00022723"/>
    </source>
</evidence>
<protein>
    <submittedName>
        <fullName evidence="6">MBL fold metallo-hydrolase</fullName>
    </submittedName>
</protein>
<sequence length="210" mass="23646">MSKMEIQYRVLGAIGTNVYFLINKETKETLLVDPADNAPYLLEQIKMRGYDMKAILLTHGHFDHIYAVNDLKKSLDVPVYAYADEAALMGDSWMNRSKAWAEAMTVTPDILLHDGDELDLAGFHIRVIHTPGHTAGSCCYYFEEEKILIAGDTLFYESYGRTDLDTGSEAAIMRSLREQLFLLPDDVEVYPGHGDSTTIGHEKKYNPAAF</sequence>
<accession>A0AAE3E997</accession>
<feature type="domain" description="Metallo-beta-lactamase" evidence="5">
    <location>
        <begin position="15"/>
        <end position="193"/>
    </location>
</feature>
<reference evidence="6" key="1">
    <citation type="submission" date="2021-10" db="EMBL/GenBank/DDBJ databases">
        <title>Anaerobic single-cell dispensing facilitates the cultivation of human gut bacteria.</title>
        <authorList>
            <person name="Afrizal A."/>
        </authorList>
    </citation>
    <scope>NUCLEOTIDE SEQUENCE</scope>
    <source>
        <strain evidence="6">CLA-AA-H215</strain>
    </source>
</reference>
<dbReference type="CDD" id="cd06262">
    <property type="entry name" value="metallo-hydrolase-like_MBL-fold"/>
    <property type="match status" value="1"/>
</dbReference>
<dbReference type="EMBL" id="JAJEQR010000005">
    <property type="protein sequence ID" value="MCC2229816.1"/>
    <property type="molecule type" value="Genomic_DNA"/>
</dbReference>
<evidence type="ECO:0000256" key="4">
    <source>
        <dbReference type="ARBA" id="ARBA00022833"/>
    </source>
</evidence>
<dbReference type="GO" id="GO:0016787">
    <property type="term" value="F:hydrolase activity"/>
    <property type="evidence" value="ECO:0007669"/>
    <property type="project" value="UniProtKB-KW"/>
</dbReference>
<keyword evidence="7" id="KW-1185">Reference proteome</keyword>
<dbReference type="SUPFAM" id="SSF56281">
    <property type="entry name" value="Metallo-hydrolase/oxidoreductase"/>
    <property type="match status" value="1"/>
</dbReference>
<dbReference type="RefSeq" id="WP_308452604.1">
    <property type="nucleotide sequence ID" value="NZ_JAJEQR010000005.1"/>
</dbReference>
<name>A0AAE3E997_9FIRM</name>
<gene>
    <name evidence="6" type="ORF">LKD81_02200</name>
</gene>